<protein>
    <submittedName>
        <fullName evidence="1">Uncharacterized protein</fullName>
    </submittedName>
</protein>
<sequence length="228" mass="24403">MNSTFSLLKAGVYINSSDAVLTFRLTVAEYELNWLLNLEDNVVGGCGTTEGSCNPLGSMNCEEQFNKYGTDKDGNEHILGKTSYWIFLAAKGMQAKFRMLKEKLTSDTMVAGFLIPSMVKDLEGKEDQKSDIMNWLAAAVGFCGSLGGNVPVAGLYILTGAGILGGIFSAVADKTAPEEIDTSTISGALVELFIASANQIDETLKLALGSTNSIEYFKALPDPKPDDD</sequence>
<proteinExistence type="predicted"/>
<name>A0A2H3GD94_FUSOX</name>
<accession>A0A2H3GD94</accession>
<evidence type="ECO:0000313" key="2">
    <source>
        <dbReference type="Proteomes" id="UP000219602"/>
    </source>
</evidence>
<organism evidence="1 2">
    <name type="scientific">Fusarium oxysporum f. sp. radicis-cucumerinum</name>
    <dbReference type="NCBI Taxonomy" id="327505"/>
    <lineage>
        <taxon>Eukaryota</taxon>
        <taxon>Fungi</taxon>
        <taxon>Dikarya</taxon>
        <taxon>Ascomycota</taxon>
        <taxon>Pezizomycotina</taxon>
        <taxon>Sordariomycetes</taxon>
        <taxon>Hypocreomycetidae</taxon>
        <taxon>Hypocreales</taxon>
        <taxon>Nectriaceae</taxon>
        <taxon>Fusarium</taxon>
        <taxon>Fusarium oxysporum species complex</taxon>
    </lineage>
</organism>
<reference evidence="1 2" key="2">
    <citation type="journal article" date="2017" name="Sci. Rep.">
        <title>A mobile pathogenicity chromosome in Fusarium oxysporum for infection of multiple cucurbit species.</title>
        <authorList>
            <person name="van Dam P."/>
            <person name="Fokkens L."/>
            <person name="Ayukawa Y."/>
            <person name="van der Gragt M."/>
            <person name="Ter Horst A."/>
            <person name="Brankovics B."/>
            <person name="Houterman P.M."/>
            <person name="Arie T."/>
            <person name="Rep M."/>
        </authorList>
    </citation>
    <scope>NUCLEOTIDE SEQUENCE [LARGE SCALE GENOMIC DNA]</scope>
    <source>
        <strain evidence="1 2">Forc016</strain>
    </source>
</reference>
<comment type="caution">
    <text evidence="1">The sequence shown here is derived from an EMBL/GenBank/DDBJ whole genome shotgun (WGS) entry which is preliminary data.</text>
</comment>
<dbReference type="AlphaFoldDB" id="A0A2H3GD94"/>
<dbReference type="Proteomes" id="UP000219602">
    <property type="component" value="Chromosome 10"/>
</dbReference>
<dbReference type="STRING" id="327505.A0A2H3GD94"/>
<dbReference type="EMBL" id="MABQ02000008">
    <property type="protein sequence ID" value="PCD28711.1"/>
    <property type="molecule type" value="Genomic_DNA"/>
</dbReference>
<evidence type="ECO:0000313" key="1">
    <source>
        <dbReference type="EMBL" id="PCD28711.1"/>
    </source>
</evidence>
<reference evidence="1 2" key="1">
    <citation type="journal article" date="2016" name="Environ. Microbiol.">
        <title>Effector profiles distinguish formae speciales of Fusarium oxysporum.</title>
        <authorList>
            <person name="van Dam P."/>
            <person name="Fokkens L."/>
            <person name="Schmidt S.M."/>
            <person name="Linmans J.H."/>
            <person name="Kistler H.C."/>
            <person name="Ma L.J."/>
            <person name="Rep M."/>
        </authorList>
    </citation>
    <scope>NUCLEOTIDE SEQUENCE [LARGE SCALE GENOMIC DNA]</scope>
    <source>
        <strain evidence="1 2">Forc016</strain>
    </source>
</reference>
<gene>
    <name evidence="1" type="ORF">AU210_011269</name>
</gene>